<evidence type="ECO:0000256" key="4">
    <source>
        <dbReference type="ARBA" id="ARBA00022859"/>
    </source>
</evidence>
<dbReference type="InterPro" id="IPR013106">
    <property type="entry name" value="Ig_V-set"/>
</dbReference>
<dbReference type="InterPro" id="IPR003599">
    <property type="entry name" value="Ig_sub"/>
</dbReference>
<dbReference type="PROSITE" id="PS50835">
    <property type="entry name" value="IG_LIKE"/>
    <property type="match status" value="2"/>
</dbReference>
<dbReference type="SUPFAM" id="SSF48726">
    <property type="entry name" value="Immunoglobulin"/>
    <property type="match status" value="2"/>
</dbReference>
<dbReference type="InterPro" id="IPR013783">
    <property type="entry name" value="Ig-like_fold"/>
</dbReference>
<gene>
    <name evidence="11" type="ORF">ACEWY4_015496</name>
</gene>
<keyword evidence="9" id="KW-0812">Transmembrane</keyword>
<feature type="domain" description="Ig-like" evidence="10">
    <location>
        <begin position="19"/>
        <end position="105"/>
    </location>
</feature>
<evidence type="ECO:0000256" key="2">
    <source>
        <dbReference type="ARBA" id="ARBA00022475"/>
    </source>
</evidence>
<keyword evidence="12" id="KW-1185">Reference proteome</keyword>
<comment type="caution">
    <text evidence="11">The sequence shown here is derived from an EMBL/GenBank/DDBJ whole genome shotgun (WGS) entry which is preliminary data.</text>
</comment>
<dbReference type="EMBL" id="JBHFQA010000013">
    <property type="protein sequence ID" value="KAL2088597.1"/>
    <property type="molecule type" value="Genomic_DNA"/>
</dbReference>
<feature type="compositionally biased region" description="Polar residues" evidence="8">
    <location>
        <begin position="314"/>
        <end position="324"/>
    </location>
</feature>
<keyword evidence="5 9" id="KW-0472">Membrane</keyword>
<dbReference type="Proteomes" id="UP001591681">
    <property type="component" value="Unassembled WGS sequence"/>
</dbReference>
<evidence type="ECO:0000256" key="1">
    <source>
        <dbReference type="ARBA" id="ARBA00004236"/>
    </source>
</evidence>
<evidence type="ECO:0000256" key="7">
    <source>
        <dbReference type="ARBA" id="ARBA00023180"/>
    </source>
</evidence>
<keyword evidence="7" id="KW-0325">Glycoprotein</keyword>
<dbReference type="Gene3D" id="2.60.40.10">
    <property type="entry name" value="Immunoglobulins"/>
    <property type="match status" value="2"/>
</dbReference>
<keyword evidence="9" id="KW-1133">Transmembrane helix</keyword>
<comment type="subcellular location">
    <subcellularLocation>
        <location evidence="1">Cell membrane</location>
    </subcellularLocation>
</comment>
<sequence>MYEALTVRQPDTVITAHLGESVTLNCTFSHDTKNMFWYKQRPGEILQVMVVAHVLSGSEFKNEFSELDYSIQKEDGVFHLTIKNLSFSDEASYFCATSELSKIVFGNGTFLTLSEHRNHRLDLKTQMQIQTSVPDPVIYSSDPKMLDCTVLTESRTDKLSVFWFRPTSGGSRPVSIYMEKNCSSVAESSSHTQSCVYRLPVELSSDSGTFYCAVASYGQLLFGNGGKTNTNIREAVDPVLLSLTVALVLCAAAIIFLAYLKCKATKCKDCQAASQIPLGTQSTSQGGEEEMVSYAALQFTGGRSKKKRGPPQDSVYSDTTSSRS</sequence>
<dbReference type="InterPro" id="IPR007110">
    <property type="entry name" value="Ig-like_dom"/>
</dbReference>
<accession>A0ABD1JNB1</accession>
<evidence type="ECO:0000256" key="3">
    <source>
        <dbReference type="ARBA" id="ARBA00022729"/>
    </source>
</evidence>
<protein>
    <recommendedName>
        <fullName evidence="10">Ig-like domain-containing protein</fullName>
    </recommendedName>
</protein>
<dbReference type="PANTHER" id="PTHR19433:SF111">
    <property type="entry name" value="T CELL RECEPTOR ALPHA VARIABLE 4"/>
    <property type="match status" value="1"/>
</dbReference>
<name>A0ABD1JNB1_9TELE</name>
<keyword evidence="4" id="KW-0391">Immunity</keyword>
<dbReference type="AlphaFoldDB" id="A0ABD1JNB1"/>
<dbReference type="GO" id="GO:0005886">
    <property type="term" value="C:plasma membrane"/>
    <property type="evidence" value="ECO:0007669"/>
    <property type="project" value="UniProtKB-SubCell"/>
</dbReference>
<organism evidence="11 12">
    <name type="scientific">Coilia grayii</name>
    <name type="common">Gray's grenadier anchovy</name>
    <dbReference type="NCBI Taxonomy" id="363190"/>
    <lineage>
        <taxon>Eukaryota</taxon>
        <taxon>Metazoa</taxon>
        <taxon>Chordata</taxon>
        <taxon>Craniata</taxon>
        <taxon>Vertebrata</taxon>
        <taxon>Euteleostomi</taxon>
        <taxon>Actinopterygii</taxon>
        <taxon>Neopterygii</taxon>
        <taxon>Teleostei</taxon>
        <taxon>Clupei</taxon>
        <taxon>Clupeiformes</taxon>
        <taxon>Clupeoidei</taxon>
        <taxon>Engraulidae</taxon>
        <taxon>Coilinae</taxon>
        <taxon>Coilia</taxon>
    </lineage>
</organism>
<keyword evidence="2" id="KW-1003">Cell membrane</keyword>
<evidence type="ECO:0000256" key="9">
    <source>
        <dbReference type="SAM" id="Phobius"/>
    </source>
</evidence>
<dbReference type="Pfam" id="PF07686">
    <property type="entry name" value="V-set"/>
    <property type="match status" value="1"/>
</dbReference>
<dbReference type="GO" id="GO:0002376">
    <property type="term" value="P:immune system process"/>
    <property type="evidence" value="ECO:0007669"/>
    <property type="project" value="UniProtKB-KW"/>
</dbReference>
<evidence type="ECO:0000256" key="5">
    <source>
        <dbReference type="ARBA" id="ARBA00023136"/>
    </source>
</evidence>
<dbReference type="PANTHER" id="PTHR19433">
    <property type="entry name" value="T-CELL RECEPTOR ALPHA CHAIN V REGION-RELATED"/>
    <property type="match status" value="1"/>
</dbReference>
<evidence type="ECO:0000256" key="6">
    <source>
        <dbReference type="ARBA" id="ARBA00023157"/>
    </source>
</evidence>
<feature type="transmembrane region" description="Helical" evidence="9">
    <location>
        <begin position="239"/>
        <end position="260"/>
    </location>
</feature>
<feature type="domain" description="Ig-like" evidence="10">
    <location>
        <begin position="146"/>
        <end position="233"/>
    </location>
</feature>
<reference evidence="11 12" key="1">
    <citation type="submission" date="2024-09" db="EMBL/GenBank/DDBJ databases">
        <title>A chromosome-level genome assembly of Gray's grenadier anchovy, Coilia grayii.</title>
        <authorList>
            <person name="Fu Z."/>
        </authorList>
    </citation>
    <scope>NUCLEOTIDE SEQUENCE [LARGE SCALE GENOMIC DNA]</scope>
    <source>
        <strain evidence="11">G4</strain>
        <tissue evidence="11">Muscle</tissue>
    </source>
</reference>
<dbReference type="SMART" id="SM00406">
    <property type="entry name" value="IGv"/>
    <property type="match status" value="1"/>
</dbReference>
<evidence type="ECO:0000313" key="12">
    <source>
        <dbReference type="Proteomes" id="UP001591681"/>
    </source>
</evidence>
<dbReference type="CDD" id="cd00099">
    <property type="entry name" value="IgV"/>
    <property type="match status" value="1"/>
</dbReference>
<dbReference type="InterPro" id="IPR052051">
    <property type="entry name" value="TCR_complex_component"/>
</dbReference>
<evidence type="ECO:0000256" key="8">
    <source>
        <dbReference type="SAM" id="MobiDB-lite"/>
    </source>
</evidence>
<evidence type="ECO:0000313" key="11">
    <source>
        <dbReference type="EMBL" id="KAL2088597.1"/>
    </source>
</evidence>
<feature type="region of interest" description="Disordered" evidence="8">
    <location>
        <begin position="301"/>
        <end position="324"/>
    </location>
</feature>
<evidence type="ECO:0000259" key="10">
    <source>
        <dbReference type="PROSITE" id="PS50835"/>
    </source>
</evidence>
<keyword evidence="3" id="KW-0732">Signal</keyword>
<keyword evidence="6" id="KW-1015">Disulfide bond</keyword>
<dbReference type="SMART" id="SM00409">
    <property type="entry name" value="IG"/>
    <property type="match status" value="2"/>
</dbReference>
<proteinExistence type="predicted"/>
<dbReference type="InterPro" id="IPR036179">
    <property type="entry name" value="Ig-like_dom_sf"/>
</dbReference>